<keyword evidence="5" id="KW-1185">Reference proteome</keyword>
<dbReference type="EMBL" id="JAULSU010000002">
    <property type="protein sequence ID" value="KAK0626722.1"/>
    <property type="molecule type" value="Genomic_DNA"/>
</dbReference>
<organism evidence="4 5">
    <name type="scientific">Immersiella caudata</name>
    <dbReference type="NCBI Taxonomy" id="314043"/>
    <lineage>
        <taxon>Eukaryota</taxon>
        <taxon>Fungi</taxon>
        <taxon>Dikarya</taxon>
        <taxon>Ascomycota</taxon>
        <taxon>Pezizomycotina</taxon>
        <taxon>Sordariomycetes</taxon>
        <taxon>Sordariomycetidae</taxon>
        <taxon>Sordariales</taxon>
        <taxon>Lasiosphaeriaceae</taxon>
        <taxon>Immersiella</taxon>
    </lineage>
</organism>
<evidence type="ECO:0000259" key="3">
    <source>
        <dbReference type="Pfam" id="PF20237"/>
    </source>
</evidence>
<feature type="compositionally biased region" description="Pro residues" evidence="1">
    <location>
        <begin position="230"/>
        <end position="239"/>
    </location>
</feature>
<dbReference type="Pfam" id="PF20237">
    <property type="entry name" value="DUF6594"/>
    <property type="match status" value="1"/>
</dbReference>
<accession>A0AA40C6B0</accession>
<keyword evidence="2" id="KW-1133">Transmembrane helix</keyword>
<dbReference type="AlphaFoldDB" id="A0AA40C6B0"/>
<comment type="caution">
    <text evidence="4">The sequence shown here is derived from an EMBL/GenBank/DDBJ whole genome shotgun (WGS) entry which is preliminary data.</text>
</comment>
<feature type="domain" description="DUF6594" evidence="3">
    <location>
        <begin position="300"/>
        <end position="560"/>
    </location>
</feature>
<keyword evidence="2" id="KW-0472">Membrane</keyword>
<feature type="region of interest" description="Disordered" evidence="1">
    <location>
        <begin position="218"/>
        <end position="242"/>
    </location>
</feature>
<dbReference type="PANTHER" id="PTHR34502:SF5">
    <property type="entry name" value="DUF6594 DOMAIN-CONTAINING PROTEIN"/>
    <property type="match status" value="1"/>
</dbReference>
<reference evidence="4" key="1">
    <citation type="submission" date="2023-06" db="EMBL/GenBank/DDBJ databases">
        <title>Genome-scale phylogeny and comparative genomics of the fungal order Sordariales.</title>
        <authorList>
            <consortium name="Lawrence Berkeley National Laboratory"/>
            <person name="Hensen N."/>
            <person name="Bonometti L."/>
            <person name="Westerberg I."/>
            <person name="Brannstrom I.O."/>
            <person name="Guillou S."/>
            <person name="Cros-Aarteil S."/>
            <person name="Calhoun S."/>
            <person name="Haridas S."/>
            <person name="Kuo A."/>
            <person name="Mondo S."/>
            <person name="Pangilinan J."/>
            <person name="Riley R."/>
            <person name="Labutti K."/>
            <person name="Andreopoulos B."/>
            <person name="Lipzen A."/>
            <person name="Chen C."/>
            <person name="Yanf M."/>
            <person name="Daum C."/>
            <person name="Ng V."/>
            <person name="Clum A."/>
            <person name="Steindorff A."/>
            <person name="Ohm R."/>
            <person name="Martin F."/>
            <person name="Silar P."/>
            <person name="Natvig D."/>
            <person name="Lalanne C."/>
            <person name="Gautier V."/>
            <person name="Ament-Velasquez S.L."/>
            <person name="Kruys A."/>
            <person name="Hutchinson M.I."/>
            <person name="Powell A.J."/>
            <person name="Barry K."/>
            <person name="Miller A.N."/>
            <person name="Grigoriev I.V."/>
            <person name="Debuchy R."/>
            <person name="Gladieux P."/>
            <person name="Thoren M.H."/>
            <person name="Johannesson H."/>
        </authorList>
    </citation>
    <scope>NUCLEOTIDE SEQUENCE</scope>
    <source>
        <strain evidence="4">CBS 606.72</strain>
    </source>
</reference>
<feature type="compositionally biased region" description="Low complexity" evidence="1">
    <location>
        <begin position="220"/>
        <end position="229"/>
    </location>
</feature>
<sequence length="571" mass="64597">MVAVLVSQTWSRPCLMITPRHLTRQASCPPSPAPIHACGLIELAVKERRRPFSDSTISRRIVICKPMFPLILYPFHAIVLCSERQTPPPSRRAHEGKYSIFTPRTQVRDAEQSIQQRLLSEGSTPSCSWWCCLRYLRTLEPHPKSTSWALTTSRPGWLVVSLSRPLAWKSRKGVQWERSENECEMGIKDGASPGLGNQIRNENDTHFHQTFFHRNHINMPEQPTETPTPTSTPVPPPRAYRPKRRWTWSMGMGDADIEKQHAEDEIVASADVNTPMNPARSPEIITRNNFADMPPGWCLLAREQDWYHNGSLHRRFGWLYQLCLYYKEGKIGQLEKQLLELAREDQAQNEEALHSLTPWQLGVESEELGFSSERDRLMHEVERVLTSYGRTVKQALAINQAHKVSRGEATNLLQQIEQTGVLDEEAAWHFRGVDDMIKTWDSSEATPGPVDSLVYADKGSLRDFIMKAFVNKKKPEGSTWGTHYNLEPIKQVFIALSAAAVLLILLAPIGFLYFVEPSKPISFSVVAIFAIAAAWLMMKLPGIKIETVFIAAAAYMAVQVTFLANFQGASS</sequence>
<feature type="transmembrane region" description="Helical" evidence="2">
    <location>
        <begin position="521"/>
        <end position="538"/>
    </location>
</feature>
<dbReference type="InterPro" id="IPR046529">
    <property type="entry name" value="DUF6594"/>
</dbReference>
<proteinExistence type="predicted"/>
<evidence type="ECO:0000313" key="4">
    <source>
        <dbReference type="EMBL" id="KAK0626722.1"/>
    </source>
</evidence>
<evidence type="ECO:0000256" key="1">
    <source>
        <dbReference type="SAM" id="MobiDB-lite"/>
    </source>
</evidence>
<protein>
    <recommendedName>
        <fullName evidence="3">DUF6594 domain-containing protein</fullName>
    </recommendedName>
</protein>
<feature type="transmembrane region" description="Helical" evidence="2">
    <location>
        <begin position="492"/>
        <end position="515"/>
    </location>
</feature>
<gene>
    <name evidence="4" type="ORF">B0T14DRAFT_114428</name>
</gene>
<feature type="transmembrane region" description="Helical" evidence="2">
    <location>
        <begin position="545"/>
        <end position="566"/>
    </location>
</feature>
<dbReference type="Proteomes" id="UP001175000">
    <property type="component" value="Unassembled WGS sequence"/>
</dbReference>
<dbReference type="PANTHER" id="PTHR34502">
    <property type="entry name" value="DUF6594 DOMAIN-CONTAINING PROTEIN-RELATED"/>
    <property type="match status" value="1"/>
</dbReference>
<name>A0AA40C6B0_9PEZI</name>
<evidence type="ECO:0000256" key="2">
    <source>
        <dbReference type="SAM" id="Phobius"/>
    </source>
</evidence>
<keyword evidence="2" id="KW-0812">Transmembrane</keyword>
<evidence type="ECO:0000313" key="5">
    <source>
        <dbReference type="Proteomes" id="UP001175000"/>
    </source>
</evidence>